<keyword evidence="1" id="KW-0808">Transferase</keyword>
<evidence type="ECO:0000313" key="3">
    <source>
        <dbReference type="EMBL" id="PLS05813.1"/>
    </source>
</evidence>
<protein>
    <recommendedName>
        <fullName evidence="2">Galactosyltransferase C-terminal domain-containing protein</fullName>
    </recommendedName>
</protein>
<feature type="domain" description="Galactosyltransferase C-terminal" evidence="2">
    <location>
        <begin position="132"/>
        <end position="176"/>
    </location>
</feature>
<evidence type="ECO:0000259" key="2">
    <source>
        <dbReference type="Pfam" id="PF02709"/>
    </source>
</evidence>
<dbReference type="InterPro" id="IPR029044">
    <property type="entry name" value="Nucleotide-diphossugar_trans"/>
</dbReference>
<dbReference type="AlphaFoldDB" id="A0A2N5HJX7"/>
<dbReference type="InterPro" id="IPR027791">
    <property type="entry name" value="Galactosyl_T_C"/>
</dbReference>
<name>A0A2N5HJX7_9BACI</name>
<evidence type="ECO:0000313" key="4">
    <source>
        <dbReference type="Proteomes" id="UP000234950"/>
    </source>
</evidence>
<proteinExistence type="predicted"/>
<organism evidence="3 4">
    <name type="scientific">Neobacillus cucumis</name>
    <dbReference type="NCBI Taxonomy" id="1740721"/>
    <lineage>
        <taxon>Bacteria</taxon>
        <taxon>Bacillati</taxon>
        <taxon>Bacillota</taxon>
        <taxon>Bacilli</taxon>
        <taxon>Bacillales</taxon>
        <taxon>Bacillaceae</taxon>
        <taxon>Neobacillus</taxon>
    </lineage>
</organism>
<sequence>MLEKVSVLLPIGGDGVREESFKWILKFYENLLPEVEICIGRFDEKPFSKSKAVNIAAGKATRDIFAIADSDLIYDPKIIEESIKYLDTHKLVLPFTKINNLTKTGSEELIKTTPSWPIQGNYDFYQRVAGPGGLNIIRREHFEQVGGFDERFKGWGGEDDAFTLSVRFLCGPAIRLQHIAYHLWHPKGDMSNYKNNKKLYEAYLRGKQSILNELENRKNI</sequence>
<dbReference type="OrthoDB" id="9801954at2"/>
<gene>
    <name evidence="3" type="ORF">CVD27_08905</name>
</gene>
<dbReference type="Gene3D" id="3.90.550.10">
    <property type="entry name" value="Spore Coat Polysaccharide Biosynthesis Protein SpsA, Chain A"/>
    <property type="match status" value="1"/>
</dbReference>
<dbReference type="SUPFAM" id="SSF53448">
    <property type="entry name" value="Nucleotide-diphospho-sugar transferases"/>
    <property type="match status" value="1"/>
</dbReference>
<dbReference type="EMBL" id="PGVE01000037">
    <property type="protein sequence ID" value="PLS05813.1"/>
    <property type="molecule type" value="Genomic_DNA"/>
</dbReference>
<evidence type="ECO:0000256" key="1">
    <source>
        <dbReference type="ARBA" id="ARBA00022679"/>
    </source>
</evidence>
<accession>A0A2N5HJX7</accession>
<dbReference type="GO" id="GO:0016740">
    <property type="term" value="F:transferase activity"/>
    <property type="evidence" value="ECO:0007669"/>
    <property type="project" value="UniProtKB-KW"/>
</dbReference>
<dbReference type="Pfam" id="PF02709">
    <property type="entry name" value="Glyco_transf_7C"/>
    <property type="match status" value="1"/>
</dbReference>
<keyword evidence="4" id="KW-1185">Reference proteome</keyword>
<dbReference type="RefSeq" id="WP_101647543.1">
    <property type="nucleotide sequence ID" value="NZ_PGVE01000037.1"/>
</dbReference>
<reference evidence="3 4" key="1">
    <citation type="submission" date="2017-11" db="EMBL/GenBank/DDBJ databases">
        <title>Comparitive Functional Genomics of Dry Heat Resistant strains isolated from the Viking Spacecraft.</title>
        <authorList>
            <person name="Seuylemezian A."/>
            <person name="Cooper K."/>
            <person name="Vaishampayan P."/>
        </authorList>
    </citation>
    <scope>NUCLEOTIDE SEQUENCE [LARGE SCALE GENOMIC DNA]</scope>
    <source>
        <strain evidence="3 4">V32-6</strain>
    </source>
</reference>
<dbReference type="Proteomes" id="UP000234950">
    <property type="component" value="Unassembled WGS sequence"/>
</dbReference>
<comment type="caution">
    <text evidence="3">The sequence shown here is derived from an EMBL/GenBank/DDBJ whole genome shotgun (WGS) entry which is preliminary data.</text>
</comment>